<dbReference type="Pfam" id="PF04194">
    <property type="entry name" value="PDCD2_C"/>
    <property type="match status" value="1"/>
</dbReference>
<dbReference type="GO" id="GO:0005737">
    <property type="term" value="C:cytoplasm"/>
    <property type="evidence" value="ECO:0007669"/>
    <property type="project" value="InterPro"/>
</dbReference>
<protein>
    <recommendedName>
        <fullName evidence="1">Programmed cell death protein 2 C-terminal domain-containing protein</fullName>
    </recommendedName>
</protein>
<dbReference type="PANTHER" id="PTHR46421:SF1">
    <property type="entry name" value="PROGRAMMED CELL DEATH PROTEIN 2-LIKE"/>
    <property type="match status" value="1"/>
</dbReference>
<dbReference type="RefSeq" id="XP_067069572.1">
    <property type="nucleotide sequence ID" value="XM_067211777.1"/>
</dbReference>
<name>A0A1J4MU82_9CRYT</name>
<dbReference type="PANTHER" id="PTHR46421">
    <property type="entry name" value="PROGRAMMED CELL DEATH PROTEIN 2-LIKE"/>
    <property type="match status" value="1"/>
</dbReference>
<evidence type="ECO:0000259" key="1">
    <source>
        <dbReference type="Pfam" id="PF04194"/>
    </source>
</evidence>
<dbReference type="InterPro" id="IPR007320">
    <property type="entry name" value="PDCD2_C"/>
</dbReference>
<dbReference type="Proteomes" id="UP000186804">
    <property type="component" value="Unassembled WGS sequence"/>
</dbReference>
<accession>A0A1J4MU82</accession>
<comment type="caution">
    <text evidence="2">The sequence shown here is derived from an EMBL/GenBank/DDBJ whole genome shotgun (WGS) entry which is preliminary data.</text>
</comment>
<dbReference type="AlphaFoldDB" id="A0A1J4MU82"/>
<reference evidence="2 3" key="1">
    <citation type="submission" date="2016-10" db="EMBL/GenBank/DDBJ databases">
        <title>Reductive evolution of mitochondrial metabolism and differential evolution of invasion-related proteins in Cryptosporidium.</title>
        <authorList>
            <person name="Liu S."/>
            <person name="Roellig D.M."/>
            <person name="Guo Y."/>
            <person name="Li N."/>
            <person name="Frace M.A."/>
            <person name="Tang K."/>
            <person name="Zhang L."/>
            <person name="Feng Y."/>
            <person name="Xiao L."/>
        </authorList>
    </citation>
    <scope>NUCLEOTIDE SEQUENCE [LARGE SCALE GENOMIC DNA]</scope>
    <source>
        <strain evidence="2">30847</strain>
    </source>
</reference>
<dbReference type="OrthoDB" id="366284at2759"/>
<feature type="domain" description="Programmed cell death protein 2 C-terminal" evidence="1">
    <location>
        <begin position="239"/>
        <end position="337"/>
    </location>
</feature>
<proteinExistence type="predicted"/>
<evidence type="ECO:0000313" key="3">
    <source>
        <dbReference type="Proteomes" id="UP000186804"/>
    </source>
</evidence>
<gene>
    <name evidence="2" type="ORF">cand_015420</name>
</gene>
<dbReference type="GeneID" id="92365727"/>
<organism evidence="2 3">
    <name type="scientific">Cryptosporidium andersoni</name>
    <dbReference type="NCBI Taxonomy" id="117008"/>
    <lineage>
        <taxon>Eukaryota</taxon>
        <taxon>Sar</taxon>
        <taxon>Alveolata</taxon>
        <taxon>Apicomplexa</taxon>
        <taxon>Conoidasida</taxon>
        <taxon>Coccidia</taxon>
        <taxon>Eucoccidiorida</taxon>
        <taxon>Eimeriorina</taxon>
        <taxon>Cryptosporidiidae</taxon>
        <taxon>Cryptosporidium</taxon>
    </lineage>
</organism>
<evidence type="ECO:0000313" key="2">
    <source>
        <dbReference type="EMBL" id="OII77726.1"/>
    </source>
</evidence>
<dbReference type="VEuPathDB" id="CryptoDB:cand_015420"/>
<dbReference type="EMBL" id="LRBS01000031">
    <property type="protein sequence ID" value="OII77726.1"/>
    <property type="molecule type" value="Genomic_DNA"/>
</dbReference>
<keyword evidence="3" id="KW-1185">Reference proteome</keyword>
<sequence>MSSFSDFVTLGYIGKKDESFDTPEAQSIKSKIGGLPEWPKGSQETTINCSECHQEMILVVQLFTPYTKQRDRCIYLHLCCNSECRFIWKVVRLSIAKEYGISDNITKLEKSTISNNWLECAGLLSDTQIDCYSSDIDLNKVNSQHNGKYRNKYLGLKTDTRCLPCYLVECDSESMYIDVMQKRAESLLSDYLLKEGEADLFNYSDLDVSDSESNESTTEDPLKADESTYVSEINKYNRIFSETISRNPSQIIRYSFGGKPLWSESPKNIVVNNCENCDAPRVFEFQLLSTLIYELSRRNSEDKFVFMQSEDWATVVVFTCSEDCVSNNPLEEYCIVQYI</sequence>
<dbReference type="InterPro" id="IPR052815">
    <property type="entry name" value="PDCD2-like_regulator"/>
</dbReference>